<dbReference type="AlphaFoldDB" id="A0A2N5D783"/>
<evidence type="ECO:0000313" key="3">
    <source>
        <dbReference type="EMBL" id="PLR21917.1"/>
    </source>
</evidence>
<feature type="transmembrane region" description="Helical" evidence="2">
    <location>
        <begin position="182"/>
        <end position="202"/>
    </location>
</feature>
<feature type="region of interest" description="Disordered" evidence="1">
    <location>
        <begin position="259"/>
        <end position="294"/>
    </location>
</feature>
<organism evidence="3 4">
    <name type="scientific">Caulobacter zeae</name>
    <dbReference type="NCBI Taxonomy" id="2055137"/>
    <lineage>
        <taxon>Bacteria</taxon>
        <taxon>Pseudomonadati</taxon>
        <taxon>Pseudomonadota</taxon>
        <taxon>Alphaproteobacteria</taxon>
        <taxon>Caulobacterales</taxon>
        <taxon>Caulobacteraceae</taxon>
        <taxon>Caulobacter</taxon>
    </lineage>
</organism>
<keyword evidence="2" id="KW-0812">Transmembrane</keyword>
<name>A0A2N5D783_9CAUL</name>
<comment type="caution">
    <text evidence="3">The sequence shown here is derived from an EMBL/GenBank/DDBJ whole genome shotgun (WGS) entry which is preliminary data.</text>
</comment>
<evidence type="ECO:0000256" key="1">
    <source>
        <dbReference type="SAM" id="MobiDB-lite"/>
    </source>
</evidence>
<sequence>MADPTGTALVVAGKTLDHVLSPKLREYLLGPVFKAYGNAWGEDAEERIRRRRAKAVERAEQHMIVAARVGPGRSYDDLADEPEMDEWAAGASQVDEAVDPELASFWRAALVAIRSGDGARARLLAMVKRLEPDDAIFLAMARRRARIIIAPKALPYAAMFGRLAAAGVVEGSIGLLKARPQYAIAVTLMPMLVYVAFRVQGLSLPHMRNLLEPLALPAALATFVVGGVALIQSLVGPRRYLTSDGKVLLEHLARVRAAEGKAKAAPSDETSSDGDAAGGGKKAGAKRRGGKQKG</sequence>
<reference evidence="3 4" key="1">
    <citation type="submission" date="2017-12" db="EMBL/GenBank/DDBJ databases">
        <title>The genome sequence of Caulobacter sp. 410.</title>
        <authorList>
            <person name="Gao J."/>
            <person name="Mao X."/>
            <person name="Sun J."/>
        </authorList>
    </citation>
    <scope>NUCLEOTIDE SEQUENCE [LARGE SCALE GENOMIC DNA]</scope>
    <source>
        <strain evidence="3 4">410</strain>
    </source>
</reference>
<proteinExistence type="predicted"/>
<protein>
    <submittedName>
        <fullName evidence="3">Uncharacterized protein</fullName>
    </submittedName>
</protein>
<evidence type="ECO:0000313" key="4">
    <source>
        <dbReference type="Proteomes" id="UP000234479"/>
    </source>
</evidence>
<evidence type="ECO:0000256" key="2">
    <source>
        <dbReference type="SAM" id="Phobius"/>
    </source>
</evidence>
<dbReference type="EMBL" id="PJRS01000041">
    <property type="protein sequence ID" value="PLR21917.1"/>
    <property type="molecule type" value="Genomic_DNA"/>
</dbReference>
<gene>
    <name evidence="3" type="ORF">SGCZBJ_20335</name>
</gene>
<accession>A0A2N5D783</accession>
<dbReference type="RefSeq" id="WP_101719749.1">
    <property type="nucleotide sequence ID" value="NZ_PJRS01000041.1"/>
</dbReference>
<keyword evidence="2" id="KW-0472">Membrane</keyword>
<feature type="compositionally biased region" description="Basic residues" evidence="1">
    <location>
        <begin position="283"/>
        <end position="294"/>
    </location>
</feature>
<dbReference type="Proteomes" id="UP000234479">
    <property type="component" value="Unassembled WGS sequence"/>
</dbReference>
<feature type="transmembrane region" description="Helical" evidence="2">
    <location>
        <begin position="153"/>
        <end position="176"/>
    </location>
</feature>
<feature type="transmembrane region" description="Helical" evidence="2">
    <location>
        <begin position="214"/>
        <end position="235"/>
    </location>
</feature>
<keyword evidence="2" id="KW-1133">Transmembrane helix</keyword>
<keyword evidence="4" id="KW-1185">Reference proteome</keyword>